<feature type="chain" id="PRO_5047392905" evidence="1">
    <location>
        <begin position="22"/>
        <end position="145"/>
    </location>
</feature>
<name>A0ABZ2HVP3_9HYPH</name>
<reference evidence="2 3" key="1">
    <citation type="submission" date="2024-02" db="EMBL/GenBank/DDBJ databases">
        <title>Complete genome sequence of Pelagibacterium nitratireducens ZH15.</title>
        <authorList>
            <person name="Zhao L.H."/>
        </authorList>
    </citation>
    <scope>NUCLEOTIDE SEQUENCE [LARGE SCALE GENOMIC DNA]</scope>
    <source>
        <strain evidence="2 3">ZH15</strain>
    </source>
</reference>
<evidence type="ECO:0000313" key="3">
    <source>
        <dbReference type="Proteomes" id="UP001369958"/>
    </source>
</evidence>
<evidence type="ECO:0000256" key="1">
    <source>
        <dbReference type="SAM" id="SignalP"/>
    </source>
</evidence>
<dbReference type="Proteomes" id="UP001369958">
    <property type="component" value="Chromosome"/>
</dbReference>
<organism evidence="2 3">
    <name type="scientific">Pelagibacterium nitratireducens</name>
    <dbReference type="NCBI Taxonomy" id="1046114"/>
    <lineage>
        <taxon>Bacteria</taxon>
        <taxon>Pseudomonadati</taxon>
        <taxon>Pseudomonadota</taxon>
        <taxon>Alphaproteobacteria</taxon>
        <taxon>Hyphomicrobiales</taxon>
        <taxon>Devosiaceae</taxon>
        <taxon>Pelagibacterium</taxon>
    </lineage>
</organism>
<gene>
    <name evidence="2" type="ORF">V6617_10065</name>
</gene>
<accession>A0ABZ2HVP3</accession>
<keyword evidence="1" id="KW-0732">Signal</keyword>
<dbReference type="RefSeq" id="WP_338606850.1">
    <property type="nucleotide sequence ID" value="NZ_CP146275.1"/>
</dbReference>
<dbReference type="EMBL" id="CP146275">
    <property type="protein sequence ID" value="WWT31380.1"/>
    <property type="molecule type" value="Genomic_DNA"/>
</dbReference>
<protein>
    <submittedName>
        <fullName evidence="2">Uncharacterized protein</fullName>
    </submittedName>
</protein>
<sequence length="145" mass="15286">MKRKYILGSAAMLLGAGAAHAAPLDNYRSAKDGLEQAGFEVEDSQEIPCNNPNACWGYLGPTVLQATGQLVDIPTSSSIDAEDYMFMCAGAASGLLKRDVAQVASTIGITFGVAEVAGIAHHDFGPVKMEVREDGDTLACNFLIY</sequence>
<evidence type="ECO:0000313" key="2">
    <source>
        <dbReference type="EMBL" id="WWT31380.1"/>
    </source>
</evidence>
<proteinExistence type="predicted"/>
<feature type="signal peptide" evidence="1">
    <location>
        <begin position="1"/>
        <end position="21"/>
    </location>
</feature>
<keyword evidence="3" id="KW-1185">Reference proteome</keyword>